<sequence length="195" mass="22197">MSDTDGDDASVRRAVVLDYLAHGLSDDARPQYEKSPAGYALDVEDFTLYEVAFDEDERLTIGSEVVVSPPGERDVVLESQEVEYEDLSSGAQSELEYVVADLVEEYEERFVDFYNEAQPITLRLHQLNLLPGIGTKLRDGILDERKRAPFESFDELSERVSGLHDPDEIIVERILEELRDDDLKYHTFVGRHGDQ</sequence>
<dbReference type="PANTHER" id="PTHR40734:SF1">
    <property type="entry name" value="DNA-BINDING PROTEIN"/>
    <property type="match status" value="1"/>
</dbReference>
<dbReference type="PANTHER" id="PTHR40734">
    <property type="entry name" value="TRNA-SPECIFIC ADENOSINE DEAMINASE-RELATED"/>
    <property type="match status" value="1"/>
</dbReference>
<evidence type="ECO:0000313" key="1">
    <source>
        <dbReference type="EMBL" id="ARS90664.1"/>
    </source>
</evidence>
<dbReference type="Pfam" id="PF04919">
    <property type="entry name" value="DUF655"/>
    <property type="match status" value="1"/>
</dbReference>
<dbReference type="KEGG" id="naj:B1756_13625"/>
<dbReference type="EMBL" id="CP019893">
    <property type="protein sequence ID" value="ARS90664.1"/>
    <property type="molecule type" value="Genomic_DNA"/>
</dbReference>
<dbReference type="Proteomes" id="UP000250088">
    <property type="component" value="Chromosome"/>
</dbReference>
<name>A0A2Z2HZT8_9EURY</name>
<dbReference type="Gene3D" id="1.10.150.280">
    <property type="entry name" value="AF1531-like domain"/>
    <property type="match status" value="1"/>
</dbReference>
<dbReference type="AlphaFoldDB" id="A0A2Z2HZT8"/>
<dbReference type="Gene3D" id="2.40.50.140">
    <property type="entry name" value="Nucleic acid-binding proteins"/>
    <property type="match status" value="1"/>
</dbReference>
<dbReference type="OrthoDB" id="7902at2157"/>
<gene>
    <name evidence="1" type="ORF">B1756_13625</name>
</gene>
<protein>
    <submittedName>
        <fullName evidence="1">Adenosine deaminase</fullName>
    </submittedName>
</protein>
<evidence type="ECO:0000313" key="2">
    <source>
        <dbReference type="Proteomes" id="UP000250088"/>
    </source>
</evidence>
<keyword evidence="2" id="KW-1185">Reference proteome</keyword>
<dbReference type="RefSeq" id="WP_086889037.1">
    <property type="nucleotide sequence ID" value="NZ_CP019893.1"/>
</dbReference>
<reference evidence="2" key="1">
    <citation type="submission" date="2017-02" db="EMBL/GenBank/DDBJ databases">
        <title>Natronthermophilus aegyptiacus gen. nov.,sp. nov., an aerobic, extremely halophilic alkalithermophilic archaeon isolated from the athalassohaline Wadi An Natrun, Egypt.</title>
        <authorList>
            <person name="Zhao B."/>
        </authorList>
    </citation>
    <scope>NUCLEOTIDE SEQUENCE [LARGE SCALE GENOMIC DNA]</scope>
    <source>
        <strain evidence="2">JW/NM-HA 15</strain>
    </source>
</reference>
<dbReference type="GeneID" id="32895135"/>
<dbReference type="InterPro" id="IPR012340">
    <property type="entry name" value="NA-bd_OB-fold"/>
</dbReference>
<organism evidence="1 2">
    <name type="scientific">Natrarchaeobaculum aegyptiacum</name>
    <dbReference type="NCBI Taxonomy" id="745377"/>
    <lineage>
        <taxon>Archaea</taxon>
        <taxon>Methanobacteriati</taxon>
        <taxon>Methanobacteriota</taxon>
        <taxon>Stenosarchaea group</taxon>
        <taxon>Halobacteria</taxon>
        <taxon>Halobacteriales</taxon>
        <taxon>Natrialbaceae</taxon>
        <taxon>Natrarchaeobaculum</taxon>
    </lineage>
</organism>
<proteinExistence type="predicted"/>
<dbReference type="SUPFAM" id="SSF160975">
    <property type="entry name" value="AF1531-like"/>
    <property type="match status" value="1"/>
</dbReference>
<dbReference type="InterPro" id="IPR007003">
    <property type="entry name" value="DUF655"/>
</dbReference>
<accession>A0A2Z2HZT8</accession>